<reference evidence="2 3" key="1">
    <citation type="submission" date="2016-02" db="EMBL/GenBank/DDBJ databases">
        <authorList>
            <person name="Wen L."/>
            <person name="He K."/>
            <person name="Yang H."/>
        </authorList>
    </citation>
    <scope>NUCLEOTIDE SEQUENCE [LARGE SCALE GENOMIC DNA]</scope>
    <source>
        <strain evidence="2 3">CV41</strain>
    </source>
</reference>
<accession>A0A139SM60</accession>
<protein>
    <submittedName>
        <fullName evidence="2">Uncharacterized protein</fullName>
    </submittedName>
</protein>
<evidence type="ECO:0000256" key="1">
    <source>
        <dbReference type="SAM" id="MobiDB-lite"/>
    </source>
</evidence>
<sequence length="177" mass="18232">MSLSPDQNRAVAAWVAAGDNLSTVQKKLQDEFQVSMTYMDVRFLVDDLDLSLQDPASTADASDVSNPAPPPTMPAAATSAANADDGSDADAVPEPDALPPAAADGAGAAANVTVTLDAVTLLPGALASGTVRFSDGVTGKWMVDNYGRPGFTEISQPGYQPSPADAQAFIQELSRHL</sequence>
<dbReference type="RefSeq" id="WP_068711896.1">
    <property type="nucleotide sequence ID" value="NZ_LSZP01000037.1"/>
</dbReference>
<feature type="compositionally biased region" description="Low complexity" evidence="1">
    <location>
        <begin position="94"/>
        <end position="104"/>
    </location>
</feature>
<proteinExistence type="predicted"/>
<dbReference type="EMBL" id="LSZP01000037">
    <property type="protein sequence ID" value="KXU35621.1"/>
    <property type="molecule type" value="Genomic_DNA"/>
</dbReference>
<comment type="caution">
    <text evidence="2">The sequence shown here is derived from an EMBL/GenBank/DDBJ whole genome shotgun (WGS) entry which is preliminary data.</text>
</comment>
<name>A0A139SM60_9BACT</name>
<dbReference type="Proteomes" id="UP000071392">
    <property type="component" value="Unassembled WGS sequence"/>
</dbReference>
<gene>
    <name evidence="2" type="ORF">AXK12_04970</name>
</gene>
<evidence type="ECO:0000313" key="3">
    <source>
        <dbReference type="Proteomes" id="UP000071392"/>
    </source>
</evidence>
<keyword evidence="3" id="KW-1185">Reference proteome</keyword>
<feature type="compositionally biased region" description="Polar residues" evidence="1">
    <location>
        <begin position="55"/>
        <end position="65"/>
    </location>
</feature>
<dbReference type="AlphaFoldDB" id="A0A139SM60"/>
<feature type="region of interest" description="Disordered" evidence="1">
    <location>
        <begin position="55"/>
        <end position="104"/>
    </location>
</feature>
<organism evidence="2 3">
    <name type="scientific">Cephaloticoccus capnophilus</name>
    <dbReference type="NCBI Taxonomy" id="1548208"/>
    <lineage>
        <taxon>Bacteria</taxon>
        <taxon>Pseudomonadati</taxon>
        <taxon>Verrucomicrobiota</taxon>
        <taxon>Opitutia</taxon>
        <taxon>Opitutales</taxon>
        <taxon>Opitutaceae</taxon>
        <taxon>Cephaloticoccus</taxon>
    </lineage>
</organism>
<feature type="compositionally biased region" description="Low complexity" evidence="1">
    <location>
        <begin position="74"/>
        <end position="84"/>
    </location>
</feature>
<evidence type="ECO:0000313" key="2">
    <source>
        <dbReference type="EMBL" id="KXU35621.1"/>
    </source>
</evidence>
<dbReference type="OrthoDB" id="195598at2"/>